<accession>A0A7I7ZSI4</accession>
<dbReference type="AlphaFoldDB" id="A0A7I7ZSI4"/>
<sequence>MMTHQDQQVTCTGDVWCGCTCQACTVTFEHCQPSPVVSTGDELDVALALDKAANLLTLVANDLEAVLPQLRDGHPMWCSVDIVSALGHLRIAARKVDQAADRINAPAVAR</sequence>
<dbReference type="Proteomes" id="UP000309984">
    <property type="component" value="Unassembled WGS sequence"/>
</dbReference>
<evidence type="ECO:0000313" key="2">
    <source>
        <dbReference type="Proteomes" id="UP000309984"/>
    </source>
</evidence>
<proteinExistence type="predicted"/>
<name>A0A7I7ZSI4_9MYCO</name>
<comment type="caution">
    <text evidence="1">The sequence shown here is derived from an EMBL/GenBank/DDBJ whole genome shotgun (WGS) entry which is preliminary data.</text>
</comment>
<evidence type="ECO:0000313" key="1">
    <source>
        <dbReference type="EMBL" id="TLH61012.1"/>
    </source>
</evidence>
<gene>
    <name evidence="1" type="ORF">C1S79_25830</name>
</gene>
<organism evidence="1 2">
    <name type="scientific">Mycolicibacterium phocaicum</name>
    <dbReference type="NCBI Taxonomy" id="319706"/>
    <lineage>
        <taxon>Bacteria</taxon>
        <taxon>Bacillati</taxon>
        <taxon>Actinomycetota</taxon>
        <taxon>Actinomycetes</taxon>
        <taxon>Mycobacteriales</taxon>
        <taxon>Mycobacteriaceae</taxon>
        <taxon>Mycolicibacterium</taxon>
    </lineage>
</organism>
<dbReference type="EMBL" id="POTM01000060">
    <property type="protein sequence ID" value="TLH61012.1"/>
    <property type="molecule type" value="Genomic_DNA"/>
</dbReference>
<keyword evidence="2" id="KW-1185">Reference proteome</keyword>
<protein>
    <submittedName>
        <fullName evidence="1">Uncharacterized protein</fullName>
    </submittedName>
</protein>
<reference evidence="1 2" key="1">
    <citation type="submission" date="2018-01" db="EMBL/GenBank/DDBJ databases">
        <title>Comparative genomics of Mycobacterium mucogenicum and Mycobacterium neoaurum clade members emphasizing tRNA and non-coding RNA.</title>
        <authorList>
            <person name="Behra P.R.K."/>
            <person name="Pettersson B.M.F."/>
            <person name="Das S."/>
            <person name="Dasgupta S."/>
            <person name="Kirsebom L.A."/>
        </authorList>
    </citation>
    <scope>NUCLEOTIDE SEQUENCE [LARGE SCALE GENOMIC DNA]</scope>
    <source>
        <strain evidence="1 2">DSM 45104</strain>
    </source>
</reference>